<evidence type="ECO:0000313" key="3">
    <source>
        <dbReference type="Proteomes" id="UP000215914"/>
    </source>
</evidence>
<dbReference type="Proteomes" id="UP000215914">
    <property type="component" value="Chromosome 16"/>
</dbReference>
<name>A0A251S1E6_HELAN</name>
<dbReference type="InParanoid" id="A0A251S1E6"/>
<dbReference type="Gramene" id="mRNA:HanXRQr2_Chr16g0755191">
    <property type="protein sequence ID" value="CDS:HanXRQr2_Chr16g0755191.1"/>
    <property type="gene ID" value="HanXRQr2_Chr16g0755191"/>
</dbReference>
<protein>
    <submittedName>
        <fullName evidence="2">Uncharacterized protein</fullName>
    </submittedName>
</protein>
<gene>
    <name evidence="2" type="ORF">HannXRQ_Chr16g0516501</name>
    <name evidence="1" type="ORF">HanXRQr2_Chr16g0755191</name>
</gene>
<evidence type="ECO:0000313" key="2">
    <source>
        <dbReference type="EMBL" id="OTF91946.1"/>
    </source>
</evidence>
<reference evidence="1" key="3">
    <citation type="submission" date="2020-06" db="EMBL/GenBank/DDBJ databases">
        <title>Helianthus annuus Genome sequencing and assembly Release 2.</title>
        <authorList>
            <person name="Gouzy J."/>
            <person name="Langlade N."/>
            <person name="Munos S."/>
        </authorList>
    </citation>
    <scope>NUCLEOTIDE SEQUENCE</scope>
    <source>
        <tissue evidence="1">Leaves</tissue>
    </source>
</reference>
<proteinExistence type="predicted"/>
<organism evidence="2 3">
    <name type="scientific">Helianthus annuus</name>
    <name type="common">Common sunflower</name>
    <dbReference type="NCBI Taxonomy" id="4232"/>
    <lineage>
        <taxon>Eukaryota</taxon>
        <taxon>Viridiplantae</taxon>
        <taxon>Streptophyta</taxon>
        <taxon>Embryophyta</taxon>
        <taxon>Tracheophyta</taxon>
        <taxon>Spermatophyta</taxon>
        <taxon>Magnoliopsida</taxon>
        <taxon>eudicotyledons</taxon>
        <taxon>Gunneridae</taxon>
        <taxon>Pentapetalae</taxon>
        <taxon>asterids</taxon>
        <taxon>campanulids</taxon>
        <taxon>Asterales</taxon>
        <taxon>Asteraceae</taxon>
        <taxon>Asteroideae</taxon>
        <taxon>Heliantheae alliance</taxon>
        <taxon>Heliantheae</taxon>
        <taxon>Helianthus</taxon>
    </lineage>
</organism>
<accession>A0A251S1E6</accession>
<sequence>MVEPFTYVASYGGVESDFGREAILHTQVNLDAGSETKWVGVLCFGSVYVDSGHASSLAPWKPYF</sequence>
<dbReference type="EMBL" id="MNCJ02000331">
    <property type="protein sequence ID" value="KAF5760584.1"/>
    <property type="molecule type" value="Genomic_DNA"/>
</dbReference>
<reference evidence="1 3" key="1">
    <citation type="journal article" date="2017" name="Nature">
        <title>The sunflower genome provides insights into oil metabolism, flowering and Asterid evolution.</title>
        <authorList>
            <person name="Badouin H."/>
            <person name="Gouzy J."/>
            <person name="Grassa C.J."/>
            <person name="Murat F."/>
            <person name="Staton S.E."/>
            <person name="Cottret L."/>
            <person name="Lelandais-Briere C."/>
            <person name="Owens G.L."/>
            <person name="Carrere S."/>
            <person name="Mayjonade B."/>
            <person name="Legrand L."/>
            <person name="Gill N."/>
            <person name="Kane N.C."/>
            <person name="Bowers J.E."/>
            <person name="Hubner S."/>
            <person name="Bellec A."/>
            <person name="Berard A."/>
            <person name="Berges H."/>
            <person name="Blanchet N."/>
            <person name="Boniface M.C."/>
            <person name="Brunel D."/>
            <person name="Catrice O."/>
            <person name="Chaidir N."/>
            <person name="Claudel C."/>
            <person name="Donnadieu C."/>
            <person name="Faraut T."/>
            <person name="Fievet G."/>
            <person name="Helmstetter N."/>
            <person name="King M."/>
            <person name="Knapp S.J."/>
            <person name="Lai Z."/>
            <person name="Le Paslier M.C."/>
            <person name="Lippi Y."/>
            <person name="Lorenzon L."/>
            <person name="Mandel J.R."/>
            <person name="Marage G."/>
            <person name="Marchand G."/>
            <person name="Marquand E."/>
            <person name="Bret-Mestries E."/>
            <person name="Morien E."/>
            <person name="Nambeesan S."/>
            <person name="Nguyen T."/>
            <person name="Pegot-Espagnet P."/>
            <person name="Pouilly N."/>
            <person name="Raftis F."/>
            <person name="Sallet E."/>
            <person name="Schiex T."/>
            <person name="Thomas J."/>
            <person name="Vandecasteele C."/>
            <person name="Vares D."/>
            <person name="Vear F."/>
            <person name="Vautrin S."/>
            <person name="Crespi M."/>
            <person name="Mangin B."/>
            <person name="Burke J.M."/>
            <person name="Salse J."/>
            <person name="Munos S."/>
            <person name="Vincourt P."/>
            <person name="Rieseberg L.H."/>
            <person name="Langlade N.B."/>
        </authorList>
    </citation>
    <scope>NUCLEOTIDE SEQUENCE [LARGE SCALE GENOMIC DNA]</scope>
    <source>
        <strain evidence="3">cv. SF193</strain>
        <tissue evidence="1">Leaves</tissue>
    </source>
</reference>
<reference evidence="2" key="2">
    <citation type="submission" date="2017-02" db="EMBL/GenBank/DDBJ databases">
        <title>Sunflower complete genome.</title>
        <authorList>
            <person name="Langlade N."/>
            <person name="Munos S."/>
        </authorList>
    </citation>
    <scope>NUCLEOTIDE SEQUENCE [LARGE SCALE GENOMIC DNA]</scope>
    <source>
        <tissue evidence="2">Leaves</tissue>
    </source>
</reference>
<dbReference type="AlphaFoldDB" id="A0A251S1E6"/>
<keyword evidence="3" id="KW-1185">Reference proteome</keyword>
<dbReference type="EMBL" id="CM007905">
    <property type="protein sequence ID" value="OTF91946.1"/>
    <property type="molecule type" value="Genomic_DNA"/>
</dbReference>
<evidence type="ECO:0000313" key="1">
    <source>
        <dbReference type="EMBL" id="KAF5760584.1"/>
    </source>
</evidence>